<dbReference type="EMBL" id="BMMN01000001">
    <property type="protein sequence ID" value="GGN97897.1"/>
    <property type="molecule type" value="Genomic_DNA"/>
</dbReference>
<reference evidence="1" key="1">
    <citation type="journal article" date="2014" name="Int. J. Syst. Evol. Microbiol.">
        <title>Complete genome sequence of Corynebacterium casei LMG S-19264T (=DSM 44701T), isolated from a smear-ripened cheese.</title>
        <authorList>
            <consortium name="US DOE Joint Genome Institute (JGI-PGF)"/>
            <person name="Walter F."/>
            <person name="Albersmeier A."/>
            <person name="Kalinowski J."/>
            <person name="Ruckert C."/>
        </authorList>
    </citation>
    <scope>NUCLEOTIDE SEQUENCE</scope>
    <source>
        <strain evidence="1">CGMCC 4.7138</strain>
    </source>
</reference>
<keyword evidence="2" id="KW-1185">Reference proteome</keyword>
<organism evidence="1 2">
    <name type="scientific">Microbispora bryophytorum</name>
    <dbReference type="NCBI Taxonomy" id="1460882"/>
    <lineage>
        <taxon>Bacteria</taxon>
        <taxon>Bacillati</taxon>
        <taxon>Actinomycetota</taxon>
        <taxon>Actinomycetes</taxon>
        <taxon>Streptosporangiales</taxon>
        <taxon>Streptosporangiaceae</taxon>
        <taxon>Microbispora</taxon>
    </lineage>
</organism>
<evidence type="ECO:0000313" key="2">
    <source>
        <dbReference type="Proteomes" id="UP000653480"/>
    </source>
</evidence>
<dbReference type="Proteomes" id="UP000653480">
    <property type="component" value="Unassembled WGS sequence"/>
</dbReference>
<name>A0A8H9GWN5_9ACTN</name>
<sequence length="41" mass="4431">MNTNEHETEAVDEAVVPAKTTITIRLLDKIETTTSSNSVGN</sequence>
<comment type="caution">
    <text evidence="1">The sequence shown here is derived from an EMBL/GenBank/DDBJ whole genome shotgun (WGS) entry which is preliminary data.</text>
</comment>
<accession>A0A8H9GWN5</accession>
<protein>
    <submittedName>
        <fullName evidence="1">Uncharacterized protein</fullName>
    </submittedName>
</protein>
<proteinExistence type="predicted"/>
<gene>
    <name evidence="1" type="ORF">GCM10011574_01880</name>
</gene>
<dbReference type="RefSeq" id="WP_263407591.1">
    <property type="nucleotide sequence ID" value="NZ_BMMN01000001.1"/>
</dbReference>
<reference evidence="1" key="2">
    <citation type="submission" date="2020-09" db="EMBL/GenBank/DDBJ databases">
        <authorList>
            <person name="Sun Q."/>
            <person name="Zhou Y."/>
        </authorList>
    </citation>
    <scope>NUCLEOTIDE SEQUENCE</scope>
    <source>
        <strain evidence="1">CGMCC 4.7138</strain>
    </source>
</reference>
<dbReference type="GeneID" id="97245492"/>
<evidence type="ECO:0000313" key="1">
    <source>
        <dbReference type="EMBL" id="GGN97897.1"/>
    </source>
</evidence>
<dbReference type="AlphaFoldDB" id="A0A8H9GWN5"/>